<name>Q162D0_ROSDO</name>
<protein>
    <submittedName>
        <fullName evidence="1">Uncharacterized protein</fullName>
    </submittedName>
</protein>
<dbReference type="HOGENOM" id="CLU_3383565_0_0_5"/>
<sequence length="33" mass="3827">MRKSEEVDASQLFMPIILKAISFLQSHKMRSFG</sequence>
<evidence type="ECO:0000313" key="2">
    <source>
        <dbReference type="Proteomes" id="UP000007029"/>
    </source>
</evidence>
<accession>Q162D0</accession>
<dbReference type="Proteomes" id="UP000007029">
    <property type="component" value="Chromosome"/>
</dbReference>
<keyword evidence="2" id="KW-1185">Reference proteome</keyword>
<dbReference type="EMBL" id="CP000362">
    <property type="protein sequence ID" value="ABG33163.1"/>
    <property type="molecule type" value="Genomic_DNA"/>
</dbReference>
<reference evidence="1 2" key="1">
    <citation type="journal article" date="2007" name="J. Bacteriol.">
        <title>The complete genome sequence of Roseobacter denitrificans reveals a mixotrophic rather than photosynthetic metabolism.</title>
        <authorList>
            <person name="Swingley W.D."/>
            <person name="Sadekar S."/>
            <person name="Mastrian S.D."/>
            <person name="Matthies H.J."/>
            <person name="Hao J."/>
            <person name="Ramos H."/>
            <person name="Acharya C.R."/>
            <person name="Conrad A.L."/>
            <person name="Taylor H.L."/>
            <person name="Dejesa L.C."/>
            <person name="Shah M.K."/>
            <person name="O'huallachain M.E."/>
            <person name="Lince M.T."/>
            <person name="Blankenship R.E."/>
            <person name="Beatty J.T."/>
            <person name="Touchman J.W."/>
        </authorList>
    </citation>
    <scope>NUCLEOTIDE SEQUENCE [LARGE SCALE GENOMIC DNA]</scope>
    <source>
        <strain evidence="2">ATCC 33942 / OCh 114</strain>
    </source>
</reference>
<organism evidence="1 2">
    <name type="scientific">Roseobacter denitrificans (strain ATCC 33942 / OCh 114)</name>
    <name type="common">Erythrobacter sp. (strain OCh 114)</name>
    <name type="synonym">Roseobacter denitrificans</name>
    <dbReference type="NCBI Taxonomy" id="375451"/>
    <lineage>
        <taxon>Bacteria</taxon>
        <taxon>Pseudomonadati</taxon>
        <taxon>Pseudomonadota</taxon>
        <taxon>Alphaproteobacteria</taxon>
        <taxon>Rhodobacterales</taxon>
        <taxon>Roseobacteraceae</taxon>
        <taxon>Roseobacter</taxon>
    </lineage>
</organism>
<dbReference type="AlphaFoldDB" id="Q162D0"/>
<evidence type="ECO:0000313" key="1">
    <source>
        <dbReference type="EMBL" id="ABG33163.1"/>
    </source>
</evidence>
<proteinExistence type="predicted"/>
<dbReference type="KEGG" id="rde:RD1_3691"/>
<gene>
    <name evidence="1" type="ordered locus">RD1_3691</name>
</gene>